<evidence type="ECO:0000256" key="2">
    <source>
        <dbReference type="ARBA" id="ARBA00022548"/>
    </source>
</evidence>
<evidence type="ECO:0000313" key="11">
    <source>
        <dbReference type="EMBL" id="RZC70783.1"/>
    </source>
</evidence>
<keyword evidence="1" id="KW-0444">Lipid biosynthesis</keyword>
<evidence type="ECO:0000256" key="5">
    <source>
        <dbReference type="ARBA" id="ARBA00023002"/>
    </source>
</evidence>
<keyword evidence="10" id="KW-0472">Membrane</keyword>
<keyword evidence="7" id="KW-0443">Lipid metabolism</keyword>
<dbReference type="PANTHER" id="PTHR21257">
    <property type="entry name" value="DELTA(14)-STEROL REDUCTASE"/>
    <property type="match status" value="1"/>
</dbReference>
<dbReference type="PANTHER" id="PTHR21257:SF38">
    <property type="entry name" value="7-DEHYDROCHOLESTEROL REDUCTASE"/>
    <property type="match status" value="1"/>
</dbReference>
<evidence type="ECO:0000256" key="8">
    <source>
        <dbReference type="ARBA" id="ARBA00023166"/>
    </source>
</evidence>
<evidence type="ECO:0000256" key="3">
    <source>
        <dbReference type="ARBA" id="ARBA00022778"/>
    </source>
</evidence>
<name>A0A4Y7KBP4_PAPSO</name>
<dbReference type="Proteomes" id="UP000316621">
    <property type="component" value="Chromosome 7"/>
</dbReference>
<proteinExistence type="predicted"/>
<keyword evidence="10" id="KW-0812">Transmembrane</keyword>
<organism evidence="11 12">
    <name type="scientific">Papaver somniferum</name>
    <name type="common">Opium poppy</name>
    <dbReference type="NCBI Taxonomy" id="3469"/>
    <lineage>
        <taxon>Eukaryota</taxon>
        <taxon>Viridiplantae</taxon>
        <taxon>Streptophyta</taxon>
        <taxon>Embryophyta</taxon>
        <taxon>Tracheophyta</taxon>
        <taxon>Spermatophyta</taxon>
        <taxon>Magnoliopsida</taxon>
        <taxon>Ranunculales</taxon>
        <taxon>Papaveraceae</taxon>
        <taxon>Papaveroideae</taxon>
        <taxon>Papaver</taxon>
    </lineage>
</organism>
<dbReference type="AlphaFoldDB" id="A0A4Y7KBP4"/>
<dbReference type="GO" id="GO:0047598">
    <property type="term" value="F:7-dehydrocholesterol reductase activity"/>
    <property type="evidence" value="ECO:0007669"/>
    <property type="project" value="TreeGrafter"/>
</dbReference>
<protein>
    <recommendedName>
        <fullName evidence="13">7-dehydrocholesterol reductase</fullName>
    </recommendedName>
</protein>
<dbReference type="GO" id="GO:0016132">
    <property type="term" value="P:brassinosteroid biosynthetic process"/>
    <property type="evidence" value="ECO:0007669"/>
    <property type="project" value="TreeGrafter"/>
</dbReference>
<gene>
    <name evidence="11" type="ORF">C5167_033961</name>
</gene>
<reference evidence="11 12" key="1">
    <citation type="journal article" date="2018" name="Science">
        <title>The opium poppy genome and morphinan production.</title>
        <authorList>
            <person name="Guo L."/>
            <person name="Winzer T."/>
            <person name="Yang X."/>
            <person name="Li Y."/>
            <person name="Ning Z."/>
            <person name="He Z."/>
            <person name="Teodor R."/>
            <person name="Lu Y."/>
            <person name="Bowser T.A."/>
            <person name="Graham I.A."/>
            <person name="Ye K."/>
        </authorList>
    </citation>
    <scope>NUCLEOTIDE SEQUENCE [LARGE SCALE GENOMIC DNA]</scope>
    <source>
        <strain evidence="12">cv. HN1</strain>
        <tissue evidence="11">Leaves</tissue>
    </source>
</reference>
<sequence>MGESNLVHAPLVTYASVLSLLSLCPPFVILLWYTMVHADGSVVQTFDYLKQNGLQGFVDIWPRPTAIAWKIIACYAAFEALLQLALPGKRVEGPISPAGNVPVYKDICGLEYSTLQSSMIIWERFTQHSSSEV</sequence>
<keyword evidence="10" id="KW-1133">Transmembrane helix</keyword>
<dbReference type="Gramene" id="RZC70783">
    <property type="protein sequence ID" value="RZC70783"/>
    <property type="gene ID" value="C5167_033961"/>
</dbReference>
<keyword evidence="3" id="KW-0152">Cholesterol biosynthesis</keyword>
<keyword evidence="6" id="KW-0756">Sterol biosynthesis</keyword>
<keyword evidence="4" id="KW-0752">Steroid biosynthesis</keyword>
<keyword evidence="5" id="KW-0560">Oxidoreductase</keyword>
<evidence type="ECO:0000256" key="4">
    <source>
        <dbReference type="ARBA" id="ARBA00022955"/>
    </source>
</evidence>
<evidence type="ECO:0000256" key="1">
    <source>
        <dbReference type="ARBA" id="ARBA00022516"/>
    </source>
</evidence>
<evidence type="ECO:0000256" key="6">
    <source>
        <dbReference type="ARBA" id="ARBA00023011"/>
    </source>
</evidence>
<keyword evidence="12" id="KW-1185">Reference proteome</keyword>
<evidence type="ECO:0000256" key="9">
    <source>
        <dbReference type="ARBA" id="ARBA00023221"/>
    </source>
</evidence>
<accession>A0A4Y7KBP4</accession>
<keyword evidence="8" id="KW-1207">Sterol metabolism</keyword>
<keyword evidence="2" id="KW-0153">Cholesterol metabolism</keyword>
<dbReference type="EMBL" id="CM010721">
    <property type="protein sequence ID" value="RZC70783.1"/>
    <property type="molecule type" value="Genomic_DNA"/>
</dbReference>
<keyword evidence="9" id="KW-0753">Steroid metabolism</keyword>
<evidence type="ECO:0000256" key="10">
    <source>
        <dbReference type="SAM" id="Phobius"/>
    </source>
</evidence>
<dbReference type="GO" id="GO:0005789">
    <property type="term" value="C:endoplasmic reticulum membrane"/>
    <property type="evidence" value="ECO:0007669"/>
    <property type="project" value="TreeGrafter"/>
</dbReference>
<evidence type="ECO:0008006" key="13">
    <source>
        <dbReference type="Google" id="ProtNLM"/>
    </source>
</evidence>
<dbReference type="GO" id="GO:0006695">
    <property type="term" value="P:cholesterol biosynthetic process"/>
    <property type="evidence" value="ECO:0007669"/>
    <property type="project" value="UniProtKB-KW"/>
</dbReference>
<feature type="transmembrane region" description="Helical" evidence="10">
    <location>
        <begin position="12"/>
        <end position="33"/>
    </location>
</feature>
<dbReference type="STRING" id="3469.A0A4Y7KBP4"/>
<evidence type="ECO:0000313" key="12">
    <source>
        <dbReference type="Proteomes" id="UP000316621"/>
    </source>
</evidence>
<evidence type="ECO:0000256" key="7">
    <source>
        <dbReference type="ARBA" id="ARBA00023098"/>
    </source>
</evidence>